<dbReference type="HOGENOM" id="CLU_3169105_0_0_4"/>
<dbReference type="STRING" id="504.KKKWG1_0057"/>
<proteinExistence type="predicted"/>
<feature type="transmembrane region" description="Helical" evidence="1">
    <location>
        <begin position="21"/>
        <end position="41"/>
    </location>
</feature>
<keyword evidence="1" id="KW-0812">Transmembrane</keyword>
<evidence type="ECO:0000313" key="3">
    <source>
        <dbReference type="Proteomes" id="UP000004207"/>
    </source>
</evidence>
<gene>
    <name evidence="2" type="ORF">HMPREF0476_1637</name>
</gene>
<protein>
    <submittedName>
        <fullName evidence="2">Uncharacterized protein</fullName>
    </submittedName>
</protein>
<dbReference type="Proteomes" id="UP000004207">
    <property type="component" value="Unassembled WGS sequence"/>
</dbReference>
<evidence type="ECO:0000256" key="1">
    <source>
        <dbReference type="SAM" id="Phobius"/>
    </source>
</evidence>
<organism evidence="2 3">
    <name type="scientific">Kingella kingae ATCC 23330</name>
    <dbReference type="NCBI Taxonomy" id="887327"/>
    <lineage>
        <taxon>Bacteria</taxon>
        <taxon>Pseudomonadati</taxon>
        <taxon>Pseudomonadota</taxon>
        <taxon>Betaproteobacteria</taxon>
        <taxon>Neisseriales</taxon>
        <taxon>Neisseriaceae</taxon>
        <taxon>Kingella</taxon>
    </lineage>
</organism>
<keyword evidence="1" id="KW-1133">Transmembrane helix</keyword>
<keyword evidence="1" id="KW-0472">Membrane</keyword>
<name>F5S8V4_KINKI</name>
<keyword evidence="3" id="KW-1185">Reference proteome</keyword>
<reference evidence="2 3" key="1">
    <citation type="submission" date="2011-04" db="EMBL/GenBank/DDBJ databases">
        <authorList>
            <person name="Muzny D."/>
            <person name="Qin X."/>
            <person name="Deng J."/>
            <person name="Jiang H."/>
            <person name="Liu Y."/>
            <person name="Qu J."/>
            <person name="Song X.-Z."/>
            <person name="Zhang L."/>
            <person name="Thornton R."/>
            <person name="Coyle M."/>
            <person name="Francisco L."/>
            <person name="Jackson L."/>
            <person name="Javaid M."/>
            <person name="Korchina V."/>
            <person name="Kovar C."/>
            <person name="Mata R."/>
            <person name="Mathew T."/>
            <person name="Ngo R."/>
            <person name="Nguyen L."/>
            <person name="Nguyen N."/>
            <person name="Okwuonu G."/>
            <person name="Ongeri F."/>
            <person name="Pham C."/>
            <person name="Simmons D."/>
            <person name="Wilczek-Boney K."/>
            <person name="Hale W."/>
            <person name="Jakkamsetti A."/>
            <person name="Pham P."/>
            <person name="Ruth R."/>
            <person name="San Lucas F."/>
            <person name="Warren J."/>
            <person name="Zhang J."/>
            <person name="Zhao Z."/>
            <person name="Zhou C."/>
            <person name="Zhu D."/>
            <person name="Lee S."/>
            <person name="Bess C."/>
            <person name="Blankenburg K."/>
            <person name="Forbes L."/>
            <person name="Fu Q."/>
            <person name="Gubbala S."/>
            <person name="Hirani K."/>
            <person name="Jayaseelan J.C."/>
            <person name="Lara F."/>
            <person name="Munidasa M."/>
            <person name="Palculict T."/>
            <person name="Patil S."/>
            <person name="Pu L.-L."/>
            <person name="Saada N."/>
            <person name="Tang L."/>
            <person name="Weissenberger G."/>
            <person name="Zhu Y."/>
            <person name="Hemphill L."/>
            <person name="Shang Y."/>
            <person name="Youmans B."/>
            <person name="Ayvaz T."/>
            <person name="Ross M."/>
            <person name="Santibanez J."/>
            <person name="Aqrawi P."/>
            <person name="Gross S."/>
            <person name="Joshi V."/>
            <person name="Fowler G."/>
            <person name="Nazareth L."/>
            <person name="Reid J."/>
            <person name="Worley K."/>
            <person name="Petrosino J."/>
            <person name="Highlander S."/>
            <person name="Gibbs R."/>
        </authorList>
    </citation>
    <scope>NUCLEOTIDE SEQUENCE [LARGE SCALE GENOMIC DNA]</scope>
    <source>
        <strain evidence="2 3">ATCC 23330</strain>
    </source>
</reference>
<comment type="caution">
    <text evidence="2">The sequence shown here is derived from an EMBL/GenBank/DDBJ whole genome shotgun (WGS) entry which is preliminary data.</text>
</comment>
<evidence type="ECO:0000313" key="2">
    <source>
        <dbReference type="EMBL" id="EGK07930.1"/>
    </source>
</evidence>
<dbReference type="AlphaFoldDB" id="F5S8V4"/>
<sequence length="47" mass="5524">MNAIATLCLLRYFIKKQIKQLIINVIFLFAPIKKSIFSELYHVRLNG</sequence>
<accession>F5S8V4</accession>
<dbReference type="EMBL" id="AFHS01000052">
    <property type="protein sequence ID" value="EGK07930.1"/>
    <property type="molecule type" value="Genomic_DNA"/>
</dbReference>